<dbReference type="EMBL" id="BSXS01000279">
    <property type="protein sequence ID" value="GME71770.1"/>
    <property type="molecule type" value="Genomic_DNA"/>
</dbReference>
<organism evidence="1 2">
    <name type="scientific">Ambrosiozyma monospora</name>
    <name type="common">Yeast</name>
    <name type="synonym">Endomycopsis monosporus</name>
    <dbReference type="NCBI Taxonomy" id="43982"/>
    <lineage>
        <taxon>Eukaryota</taxon>
        <taxon>Fungi</taxon>
        <taxon>Dikarya</taxon>
        <taxon>Ascomycota</taxon>
        <taxon>Saccharomycotina</taxon>
        <taxon>Pichiomycetes</taxon>
        <taxon>Pichiales</taxon>
        <taxon>Pichiaceae</taxon>
        <taxon>Ambrosiozyma</taxon>
    </lineage>
</organism>
<gene>
    <name evidence="1" type="ORF">Amon02_000070700</name>
</gene>
<dbReference type="Proteomes" id="UP001165064">
    <property type="component" value="Unassembled WGS sequence"/>
</dbReference>
<evidence type="ECO:0000313" key="2">
    <source>
        <dbReference type="Proteomes" id="UP001165064"/>
    </source>
</evidence>
<keyword evidence="2" id="KW-1185">Reference proteome</keyword>
<reference evidence="1" key="1">
    <citation type="submission" date="2023-04" db="EMBL/GenBank/DDBJ databases">
        <title>Ambrosiozyma monospora NBRC 10751.</title>
        <authorList>
            <person name="Ichikawa N."/>
            <person name="Sato H."/>
            <person name="Tonouchi N."/>
        </authorList>
    </citation>
    <scope>NUCLEOTIDE SEQUENCE</scope>
    <source>
        <strain evidence="1">NBRC 10751</strain>
    </source>
</reference>
<accession>A0ACB5SSQ0</accession>
<protein>
    <submittedName>
        <fullName evidence="1">Unnamed protein product</fullName>
    </submittedName>
</protein>
<sequence length="234" mass="26672">MLNPQSLNSTFKRLSGETVEGDQDARKHHQRNHVIGDQTKHVKTLVRETNRKIQPSKIFKVTEEKVMTTIWLGGFGLINLSKQLLGRRASQGLNLPTGKILIAESPLGKLVFSQEKSEVHSSFAQSVTLDLNSLEAPDQVLNKWIQLAGKSTPITALSFSSSSKRYYQAHKEEKLIVPSRAKDDDKTKWRTFWAFLAKQARKIMKADIPECPILEKLEKLMKKLINRYQIPLRI</sequence>
<evidence type="ECO:0000313" key="1">
    <source>
        <dbReference type="EMBL" id="GME71770.1"/>
    </source>
</evidence>
<comment type="caution">
    <text evidence="1">The sequence shown here is derived from an EMBL/GenBank/DDBJ whole genome shotgun (WGS) entry which is preliminary data.</text>
</comment>
<name>A0ACB5SSQ0_AMBMO</name>
<proteinExistence type="predicted"/>